<dbReference type="EMBL" id="AWWI01000170">
    <property type="protein sequence ID" value="PIL17155.1"/>
    <property type="molecule type" value="Genomic_DNA"/>
</dbReference>
<evidence type="ECO:0000313" key="6">
    <source>
        <dbReference type="EMBL" id="PIL17155.1"/>
    </source>
</evidence>
<evidence type="ECO:0000259" key="4">
    <source>
        <dbReference type="PROSITE" id="PS51071"/>
    </source>
</evidence>
<dbReference type="InterPro" id="IPR009057">
    <property type="entry name" value="Homeodomain-like_sf"/>
</dbReference>
<dbReference type="Pfam" id="PF01418">
    <property type="entry name" value="HTH_6"/>
    <property type="match status" value="1"/>
</dbReference>
<dbReference type="CDD" id="cd05013">
    <property type="entry name" value="SIS_RpiR"/>
    <property type="match status" value="1"/>
</dbReference>
<dbReference type="Pfam" id="PF01380">
    <property type="entry name" value="SIS"/>
    <property type="match status" value="1"/>
</dbReference>
<dbReference type="Gene3D" id="1.10.10.10">
    <property type="entry name" value="Winged helix-like DNA-binding domain superfamily/Winged helix DNA-binding domain"/>
    <property type="match status" value="1"/>
</dbReference>
<dbReference type="PANTHER" id="PTHR30514">
    <property type="entry name" value="GLUCOKINASE"/>
    <property type="match status" value="1"/>
</dbReference>
<proteinExistence type="predicted"/>
<keyword evidence="2" id="KW-0238">DNA-binding</keyword>
<keyword evidence="7" id="KW-1185">Reference proteome</keyword>
<accession>A0A2G8R6G8</accession>
<dbReference type="SUPFAM" id="SSF53697">
    <property type="entry name" value="SIS domain"/>
    <property type="match status" value="1"/>
</dbReference>
<dbReference type="InterPro" id="IPR000281">
    <property type="entry name" value="HTH_RpiR"/>
</dbReference>
<feature type="domain" description="SIS" evidence="5">
    <location>
        <begin position="141"/>
        <end position="278"/>
    </location>
</feature>
<keyword evidence="1" id="KW-0805">Transcription regulation</keyword>
<dbReference type="PROSITE" id="PS51464">
    <property type="entry name" value="SIS"/>
    <property type="match status" value="1"/>
</dbReference>
<dbReference type="InterPro" id="IPR035472">
    <property type="entry name" value="RpiR-like_SIS"/>
</dbReference>
<dbReference type="InterPro" id="IPR046348">
    <property type="entry name" value="SIS_dom_sf"/>
</dbReference>
<evidence type="ECO:0008006" key="8">
    <source>
        <dbReference type="Google" id="ProtNLM"/>
    </source>
</evidence>
<comment type="caution">
    <text evidence="6">The sequence shown here is derived from an EMBL/GenBank/DDBJ whole genome shotgun (WGS) entry which is preliminary data.</text>
</comment>
<dbReference type="PROSITE" id="PS51071">
    <property type="entry name" value="HTH_RPIR"/>
    <property type="match status" value="1"/>
</dbReference>
<keyword evidence="3" id="KW-0804">Transcription</keyword>
<dbReference type="InterPro" id="IPR001347">
    <property type="entry name" value="SIS_dom"/>
</dbReference>
<name>A0A2G8R6G8_9RHOB</name>
<dbReference type="AlphaFoldDB" id="A0A2G8R6G8"/>
<dbReference type="GO" id="GO:0003677">
    <property type="term" value="F:DNA binding"/>
    <property type="evidence" value="ECO:0007669"/>
    <property type="project" value="UniProtKB-KW"/>
</dbReference>
<dbReference type="Gene3D" id="3.40.50.10490">
    <property type="entry name" value="Glucose-6-phosphate isomerase like protein, domain 1"/>
    <property type="match status" value="1"/>
</dbReference>
<dbReference type="GO" id="GO:0003700">
    <property type="term" value="F:DNA-binding transcription factor activity"/>
    <property type="evidence" value="ECO:0007669"/>
    <property type="project" value="InterPro"/>
</dbReference>
<gene>
    <name evidence="6" type="ORF">P775_24835</name>
</gene>
<dbReference type="InterPro" id="IPR047640">
    <property type="entry name" value="RpiR-like"/>
</dbReference>
<evidence type="ECO:0000256" key="3">
    <source>
        <dbReference type="ARBA" id="ARBA00023163"/>
    </source>
</evidence>
<dbReference type="RefSeq" id="WP_245875837.1">
    <property type="nucleotide sequence ID" value="NZ_AWWI01000170.1"/>
</dbReference>
<organism evidence="6 7">
    <name type="scientific">Puniceibacterium antarcticum</name>
    <dbReference type="NCBI Taxonomy" id="1206336"/>
    <lineage>
        <taxon>Bacteria</taxon>
        <taxon>Pseudomonadati</taxon>
        <taxon>Pseudomonadota</taxon>
        <taxon>Alphaproteobacteria</taxon>
        <taxon>Rhodobacterales</taxon>
        <taxon>Paracoccaceae</taxon>
        <taxon>Puniceibacterium</taxon>
    </lineage>
</organism>
<reference evidence="6 7" key="1">
    <citation type="submission" date="2013-09" db="EMBL/GenBank/DDBJ databases">
        <title>Genome sequencing of Phaeobacter antarcticus sp. nov. SM1211.</title>
        <authorList>
            <person name="Zhang X.-Y."/>
            <person name="Liu C."/>
            <person name="Chen X.-L."/>
            <person name="Xie B.-B."/>
            <person name="Qin Q.-L."/>
            <person name="Rong J.-C."/>
            <person name="Zhang Y.-Z."/>
        </authorList>
    </citation>
    <scope>NUCLEOTIDE SEQUENCE [LARGE SCALE GENOMIC DNA]</scope>
    <source>
        <strain evidence="6 7">SM1211</strain>
    </source>
</reference>
<evidence type="ECO:0000256" key="1">
    <source>
        <dbReference type="ARBA" id="ARBA00023015"/>
    </source>
</evidence>
<dbReference type="GO" id="GO:1901135">
    <property type="term" value="P:carbohydrate derivative metabolic process"/>
    <property type="evidence" value="ECO:0007669"/>
    <property type="project" value="InterPro"/>
</dbReference>
<feature type="domain" description="HTH rpiR-type" evidence="4">
    <location>
        <begin position="16"/>
        <end position="92"/>
    </location>
</feature>
<protein>
    <recommendedName>
        <fullName evidence="8">RpiR family transcriptional regulator</fullName>
    </recommendedName>
</protein>
<dbReference type="InterPro" id="IPR036388">
    <property type="entry name" value="WH-like_DNA-bd_sf"/>
</dbReference>
<sequence length="278" mass="30181">MEDKIERVEAAPASISELLERLDRTTAAMPKRLRQCADYLRAHINLVAVTTVADMATAAGVAPSAFMRFCQALGFSGYSEMQALFRSEYAQSRPDYAERLSDLRARGEHGSAQLLVDFVEAGHKSLMFLSNMAEMDQLAQVVERMAKARTLHLVGMRRAYPVVCYMGYMLQKMGIPCVVHTGNAGIEFTSAILPDDLLFAVTFAPFASETRSIAEAAHRSGAPVLLLTDSADCPLTEIAEAQLIAREVDVGAFRVPTSSMTLVTTIAVALGGIRGITE</sequence>
<evidence type="ECO:0000259" key="5">
    <source>
        <dbReference type="PROSITE" id="PS51464"/>
    </source>
</evidence>
<evidence type="ECO:0000256" key="2">
    <source>
        <dbReference type="ARBA" id="ARBA00023125"/>
    </source>
</evidence>
<evidence type="ECO:0000313" key="7">
    <source>
        <dbReference type="Proteomes" id="UP000231259"/>
    </source>
</evidence>
<dbReference type="GO" id="GO:0097367">
    <property type="term" value="F:carbohydrate derivative binding"/>
    <property type="evidence" value="ECO:0007669"/>
    <property type="project" value="InterPro"/>
</dbReference>
<dbReference type="SUPFAM" id="SSF46689">
    <property type="entry name" value="Homeodomain-like"/>
    <property type="match status" value="1"/>
</dbReference>
<dbReference type="Proteomes" id="UP000231259">
    <property type="component" value="Unassembled WGS sequence"/>
</dbReference>
<dbReference type="PANTHER" id="PTHR30514:SF18">
    <property type="entry name" value="RPIR-FAMILY TRANSCRIPTIONAL REGULATOR"/>
    <property type="match status" value="1"/>
</dbReference>